<comment type="caution">
    <text evidence="2">The sequence shown here is derived from an EMBL/GenBank/DDBJ whole genome shotgun (WGS) entry which is preliminary data.</text>
</comment>
<sequence>MILAFSGFTLTSRTASHGIANHDLVKVPLVHAFVRALPSLAFPRFDTMQPYSYALPPNQLWCGIQPNEFESELSQLAKQLHVYTTTTTHEVGELVSGSIPSYDQHSCEIYGRIHSLEGGGLHSEPGSTAGFYYGNVPYSVACATENGSQSVMLQWQAATSGFVSQPQVGSSEACNIIAPVPRLPPQTFAQFVNAHTRSQESAIAPPAEPNFFGQHADAKERSNRHSPISLYGKSPHREIQQYYGYPPSLIEGETFEPCHDAMEYSREGRLQEALFTPQSNGADTSSAGSFISQPTPNHLLLERHRPRPSTVTDTEARSSSSPRSLTESPMGHLPYPEQLAGIERAQHLGHLRHVPQHSCATAHSHSIDEELTAAPADTWIDPRGDAISFPARSTDNLETFGQSVILAGGVVQRLRKRVVRSVQPLACFFCRGRKIACGPADPNSPDKTCR</sequence>
<evidence type="ECO:0000256" key="1">
    <source>
        <dbReference type="SAM" id="MobiDB-lite"/>
    </source>
</evidence>
<name>A0A4S4LRD2_9AGAM</name>
<protein>
    <submittedName>
        <fullName evidence="2">Uncharacterized protein</fullName>
    </submittedName>
</protein>
<feature type="region of interest" description="Disordered" evidence="1">
    <location>
        <begin position="277"/>
        <end position="332"/>
    </location>
</feature>
<reference evidence="2 3" key="1">
    <citation type="submission" date="2019-02" db="EMBL/GenBank/DDBJ databases">
        <title>Genome sequencing of the rare red list fungi Bondarzewia mesenterica.</title>
        <authorList>
            <person name="Buettner E."/>
            <person name="Kellner H."/>
        </authorList>
    </citation>
    <scope>NUCLEOTIDE SEQUENCE [LARGE SCALE GENOMIC DNA]</scope>
    <source>
        <strain evidence="2 3">DSM 108281</strain>
    </source>
</reference>
<gene>
    <name evidence="2" type="ORF">EW146_g6126</name>
</gene>
<dbReference type="OrthoDB" id="39175at2759"/>
<evidence type="ECO:0000313" key="3">
    <source>
        <dbReference type="Proteomes" id="UP000310158"/>
    </source>
</evidence>
<dbReference type="EMBL" id="SGPL01000295">
    <property type="protein sequence ID" value="THH14188.1"/>
    <property type="molecule type" value="Genomic_DNA"/>
</dbReference>
<feature type="compositionally biased region" description="Polar residues" evidence="1">
    <location>
        <begin position="277"/>
        <end position="296"/>
    </location>
</feature>
<proteinExistence type="predicted"/>
<accession>A0A4S4LRD2</accession>
<keyword evidence="3" id="KW-1185">Reference proteome</keyword>
<organism evidence="2 3">
    <name type="scientific">Bondarzewia mesenterica</name>
    <dbReference type="NCBI Taxonomy" id="1095465"/>
    <lineage>
        <taxon>Eukaryota</taxon>
        <taxon>Fungi</taxon>
        <taxon>Dikarya</taxon>
        <taxon>Basidiomycota</taxon>
        <taxon>Agaricomycotina</taxon>
        <taxon>Agaricomycetes</taxon>
        <taxon>Russulales</taxon>
        <taxon>Bondarzewiaceae</taxon>
        <taxon>Bondarzewia</taxon>
    </lineage>
</organism>
<dbReference type="Proteomes" id="UP000310158">
    <property type="component" value="Unassembled WGS sequence"/>
</dbReference>
<feature type="compositionally biased region" description="Low complexity" evidence="1">
    <location>
        <begin position="317"/>
        <end position="329"/>
    </location>
</feature>
<dbReference type="AlphaFoldDB" id="A0A4S4LRD2"/>
<evidence type="ECO:0000313" key="2">
    <source>
        <dbReference type="EMBL" id="THH14188.1"/>
    </source>
</evidence>